<keyword evidence="1" id="KW-0812">Transmembrane</keyword>
<comment type="caution">
    <text evidence="3">The sequence shown here is derived from an EMBL/GenBank/DDBJ whole genome shotgun (WGS) entry which is preliminary data.</text>
</comment>
<sequence length="108" mass="11695">MRRILNKYVFLISCLFVGFVVLADTPSPPGYPGGVPPSPSDGCCREFEGEDENGNPSQQWLDCIAAETEEPGSYCADTVPVDNSIYIYISMVAGVALASFVIARRIKT</sequence>
<keyword evidence="1" id="KW-1133">Transmembrane helix</keyword>
<dbReference type="Proteomes" id="UP001574170">
    <property type="component" value="Unassembled WGS sequence"/>
</dbReference>
<evidence type="ECO:0000256" key="2">
    <source>
        <dbReference type="SAM" id="SignalP"/>
    </source>
</evidence>
<name>A0ABV4TQ90_9FLAO</name>
<gene>
    <name evidence="3" type="ORF">AAGV33_13425</name>
</gene>
<reference evidence="3 4" key="1">
    <citation type="submission" date="2024-04" db="EMBL/GenBank/DDBJ databases">
        <title>New Clade of Flavobacterium.</title>
        <authorList>
            <person name="Matos L."/>
            <person name="Proenca D.N."/>
            <person name="Fransisco R.M."/>
            <person name="Chung A.P."/>
            <person name="Maccario L."/>
            <person name="Sorensen S.J."/>
            <person name="Morais P.V."/>
        </authorList>
    </citation>
    <scope>NUCLEOTIDE SEQUENCE [LARGE SCALE GENOMIC DNA]</scope>
    <source>
        <strain evidence="3 4">FBOR7N2.3</strain>
    </source>
</reference>
<evidence type="ECO:0000256" key="1">
    <source>
        <dbReference type="SAM" id="Phobius"/>
    </source>
</evidence>
<feature type="chain" id="PRO_5045533145" evidence="2">
    <location>
        <begin position="24"/>
        <end position="108"/>
    </location>
</feature>
<proteinExistence type="predicted"/>
<organism evidence="3 4">
    <name type="scientific">Flavobacterium magnesitis</name>
    <dbReference type="NCBI Taxonomy" id="3138077"/>
    <lineage>
        <taxon>Bacteria</taxon>
        <taxon>Pseudomonadati</taxon>
        <taxon>Bacteroidota</taxon>
        <taxon>Flavobacteriia</taxon>
        <taxon>Flavobacteriales</taxon>
        <taxon>Flavobacteriaceae</taxon>
        <taxon>Flavobacterium</taxon>
    </lineage>
</organism>
<protein>
    <submittedName>
        <fullName evidence="3">Uncharacterized protein</fullName>
    </submittedName>
</protein>
<feature type="transmembrane region" description="Helical" evidence="1">
    <location>
        <begin position="85"/>
        <end position="103"/>
    </location>
</feature>
<evidence type="ECO:0000313" key="4">
    <source>
        <dbReference type="Proteomes" id="UP001574170"/>
    </source>
</evidence>
<feature type="signal peptide" evidence="2">
    <location>
        <begin position="1"/>
        <end position="23"/>
    </location>
</feature>
<accession>A0ABV4TQ90</accession>
<dbReference type="EMBL" id="JBCFQK010000022">
    <property type="protein sequence ID" value="MFA9195409.1"/>
    <property type="molecule type" value="Genomic_DNA"/>
</dbReference>
<keyword evidence="2" id="KW-0732">Signal</keyword>
<dbReference type="RefSeq" id="WP_373392593.1">
    <property type="nucleotide sequence ID" value="NZ_JBCFQK010000022.1"/>
</dbReference>
<evidence type="ECO:0000313" key="3">
    <source>
        <dbReference type="EMBL" id="MFA9195409.1"/>
    </source>
</evidence>
<keyword evidence="1" id="KW-0472">Membrane</keyword>
<keyword evidence="4" id="KW-1185">Reference proteome</keyword>